<dbReference type="EMBL" id="FNZR01000008">
    <property type="protein sequence ID" value="SEL68557.1"/>
    <property type="molecule type" value="Genomic_DNA"/>
</dbReference>
<protein>
    <submittedName>
        <fullName evidence="2">Zinc carboxypeptidase</fullName>
    </submittedName>
</protein>
<dbReference type="PROSITE" id="PS51257">
    <property type="entry name" value="PROKAR_LIPOPROTEIN"/>
    <property type="match status" value="1"/>
</dbReference>
<dbReference type="GO" id="GO:0006508">
    <property type="term" value="P:proteolysis"/>
    <property type="evidence" value="ECO:0007669"/>
    <property type="project" value="InterPro"/>
</dbReference>
<evidence type="ECO:0000313" key="3">
    <source>
        <dbReference type="Proteomes" id="UP000198916"/>
    </source>
</evidence>
<keyword evidence="2" id="KW-0378">Hydrolase</keyword>
<dbReference type="InterPro" id="IPR000834">
    <property type="entry name" value="Peptidase_M14"/>
</dbReference>
<feature type="domain" description="Peptidase M14" evidence="1">
    <location>
        <begin position="63"/>
        <end position="166"/>
    </location>
</feature>
<reference evidence="3" key="1">
    <citation type="submission" date="2016-10" db="EMBL/GenBank/DDBJ databases">
        <authorList>
            <person name="Varghese N."/>
            <person name="Submissions S."/>
        </authorList>
    </citation>
    <scope>NUCLEOTIDE SEQUENCE [LARGE SCALE GENOMIC DNA]</scope>
    <source>
        <strain evidence="3">Jip14</strain>
    </source>
</reference>
<proteinExistence type="predicted"/>
<dbReference type="OrthoDB" id="1119199at2"/>
<organism evidence="2 3">
    <name type="scientific">Parapedobacter koreensis</name>
    <dbReference type="NCBI Taxonomy" id="332977"/>
    <lineage>
        <taxon>Bacteria</taxon>
        <taxon>Pseudomonadati</taxon>
        <taxon>Bacteroidota</taxon>
        <taxon>Sphingobacteriia</taxon>
        <taxon>Sphingobacteriales</taxon>
        <taxon>Sphingobacteriaceae</taxon>
        <taxon>Parapedobacter</taxon>
    </lineage>
</organism>
<dbReference type="AlphaFoldDB" id="A0A1H7SAI6"/>
<sequence>MKHFAYLFSLLLVSAACQGNGQRRITYLPDTAMLANAFETYREPTITHRRFKHADIEPLILKRKAGQVFEVTQLGISVLKKSIYQLKYGSGPKKVMLWSQMHGNEPTATMALMDLFNFLEAGGDGMDSIRQLLKIQTSLYFIPMLNPDGADVYTRRNAMDVDLNRDARAGATVEGRLLINAAKTVQPQYGFNLHDMNIYYNVPSTSTPVTVALLAPAYNAERDINEVRGNAMKIAAGINRILQGYVPGGVAKYDDTYTPRGFGDNFQGWGASTVLIESGGYKGDPEKQFIRKLNFIIILNALIEIAQESYHQYDIDEYEALPFSDSKLSDVLLRNVGASRDSVDYKIDLSINRDEQTEENDYYVRSHITDVGDLKENYGYTELDADGYHFMQGKIHPKVFGDVGEVSLARALDYLRQGYYAIQVQQLPDQRLHGLPLVVFHQRPPTPASPNLGRDANFFLARNGVPAYAVINGYLIDLATTPREEFKNYVW</sequence>
<evidence type="ECO:0000313" key="2">
    <source>
        <dbReference type="EMBL" id="SEL68557.1"/>
    </source>
</evidence>
<gene>
    <name evidence="2" type="ORF">SAMN05421740_108134</name>
</gene>
<keyword evidence="2" id="KW-0121">Carboxypeptidase</keyword>
<keyword evidence="3" id="KW-1185">Reference proteome</keyword>
<accession>A0A1H7SAI6</accession>
<evidence type="ECO:0000259" key="1">
    <source>
        <dbReference type="Pfam" id="PF00246"/>
    </source>
</evidence>
<dbReference type="SUPFAM" id="SSF53187">
    <property type="entry name" value="Zn-dependent exopeptidases"/>
    <property type="match status" value="1"/>
</dbReference>
<keyword evidence="2" id="KW-0645">Protease</keyword>
<name>A0A1H7SAI6_9SPHI</name>
<dbReference type="Gene3D" id="3.40.630.10">
    <property type="entry name" value="Zn peptidases"/>
    <property type="match status" value="1"/>
</dbReference>
<dbReference type="Pfam" id="PF00246">
    <property type="entry name" value="Peptidase_M14"/>
    <property type="match status" value="1"/>
</dbReference>
<dbReference type="GO" id="GO:0008270">
    <property type="term" value="F:zinc ion binding"/>
    <property type="evidence" value="ECO:0007669"/>
    <property type="project" value="InterPro"/>
</dbReference>
<dbReference type="STRING" id="332977.SAMN05421740_108134"/>
<dbReference type="RefSeq" id="WP_090607540.1">
    <property type="nucleotide sequence ID" value="NZ_FNZR01000008.1"/>
</dbReference>
<dbReference type="GO" id="GO:0004181">
    <property type="term" value="F:metallocarboxypeptidase activity"/>
    <property type="evidence" value="ECO:0007669"/>
    <property type="project" value="InterPro"/>
</dbReference>
<dbReference type="Proteomes" id="UP000198916">
    <property type="component" value="Unassembled WGS sequence"/>
</dbReference>